<evidence type="ECO:0008006" key="3">
    <source>
        <dbReference type="Google" id="ProtNLM"/>
    </source>
</evidence>
<dbReference type="Proteomes" id="UP000823674">
    <property type="component" value="Chromosome A04"/>
</dbReference>
<comment type="caution">
    <text evidence="1">The sequence shown here is derived from an EMBL/GenBank/DDBJ whole genome shotgun (WGS) entry which is preliminary data.</text>
</comment>
<protein>
    <recommendedName>
        <fullName evidence="3">Reverse transcriptase zinc-binding domain-containing protein</fullName>
    </recommendedName>
</protein>
<name>A0ABQ7MVR0_BRACM</name>
<accession>A0ABQ7MVR0</accession>
<sequence>MKIVNPTTGSHNLRGILVGRDNDPWLFPNSPLRPTPRTLTNKNMRVSDLVDSISNFWNLTATKLHLPQYEDQIRLIILNSFNMQDELVWLVLKSETYSTKSVGSNLAAKGLYGDFRCKRCGQEKTDLLLFLQCPFANHIWNLVPALYTPPAQHIDSIT</sequence>
<proteinExistence type="predicted"/>
<keyword evidence="2" id="KW-1185">Reference proteome</keyword>
<evidence type="ECO:0000313" key="1">
    <source>
        <dbReference type="EMBL" id="KAG5401609.1"/>
    </source>
</evidence>
<gene>
    <name evidence="1" type="primary">A04p026660.1_BraROA</name>
    <name evidence="1" type="ORF">IGI04_016216</name>
</gene>
<evidence type="ECO:0000313" key="2">
    <source>
        <dbReference type="Proteomes" id="UP000823674"/>
    </source>
</evidence>
<organism evidence="1 2">
    <name type="scientific">Brassica rapa subsp. trilocularis</name>
    <dbReference type="NCBI Taxonomy" id="1813537"/>
    <lineage>
        <taxon>Eukaryota</taxon>
        <taxon>Viridiplantae</taxon>
        <taxon>Streptophyta</taxon>
        <taxon>Embryophyta</taxon>
        <taxon>Tracheophyta</taxon>
        <taxon>Spermatophyta</taxon>
        <taxon>Magnoliopsida</taxon>
        <taxon>eudicotyledons</taxon>
        <taxon>Gunneridae</taxon>
        <taxon>Pentapetalae</taxon>
        <taxon>rosids</taxon>
        <taxon>malvids</taxon>
        <taxon>Brassicales</taxon>
        <taxon>Brassicaceae</taxon>
        <taxon>Brassiceae</taxon>
        <taxon>Brassica</taxon>
    </lineage>
</organism>
<reference evidence="1 2" key="1">
    <citation type="submission" date="2021-03" db="EMBL/GenBank/DDBJ databases">
        <authorList>
            <person name="King G.J."/>
            <person name="Bancroft I."/>
            <person name="Baten A."/>
            <person name="Bloomfield J."/>
            <person name="Borpatragohain P."/>
            <person name="He Z."/>
            <person name="Irish N."/>
            <person name="Irwin J."/>
            <person name="Liu K."/>
            <person name="Mauleon R.P."/>
            <person name="Moore J."/>
            <person name="Morris R."/>
            <person name="Ostergaard L."/>
            <person name="Wang B."/>
            <person name="Wells R."/>
        </authorList>
    </citation>
    <scope>NUCLEOTIDE SEQUENCE [LARGE SCALE GENOMIC DNA]</scope>
    <source>
        <strain evidence="1">R-o-18</strain>
        <tissue evidence="1">Leaf</tissue>
    </source>
</reference>
<dbReference type="EMBL" id="JADBGQ010000004">
    <property type="protein sequence ID" value="KAG5401609.1"/>
    <property type="molecule type" value="Genomic_DNA"/>
</dbReference>